<evidence type="ECO:0000256" key="5">
    <source>
        <dbReference type="ARBA" id="ARBA00022801"/>
    </source>
</evidence>
<dbReference type="Proteomes" id="UP001176517">
    <property type="component" value="Unassembled WGS sequence"/>
</dbReference>
<keyword evidence="6 8" id="KW-0368">Histidine biosynthesis</keyword>
<dbReference type="NCBIfam" id="TIGR01856">
    <property type="entry name" value="hisJ_fam"/>
    <property type="match status" value="1"/>
</dbReference>
<keyword evidence="4 8" id="KW-0028">Amino-acid biosynthesis</keyword>
<evidence type="ECO:0000256" key="2">
    <source>
        <dbReference type="ARBA" id="ARBA00009152"/>
    </source>
</evidence>
<sequence>MPHSHHSHSGQYCAHAKSTLDQVVARAASLGYTTFGLSEHVPRALPSELYPEELDLGLDRSKLEHRFWSYLDHARRIQREHDQSSDSSTMDILVGCETENIDGKGNHLDYLVNLFHPSTSHVATIPPDQIGAGKVDYLVGSLHHVHSVPIDFDPETFQRALTSVSSASKEQDRHDALMLAYLDAQLVLMERLRPEVIGHFDLCRLYRPKAAMRPNSAEATGNLQSIWDKVERNVRYAVSYGALFEINASSFRKGWDTAYPGRDVLELILSLGGRICLSDDSHGVHQVGLNYHRSKAYLLSLSTPPDIWYLRRKRPADSNRGKQDDAQHLAQLGRSHTISSSDRPGDHAPTQFARGTEAIRMPLQQWTAWTGWDTIQAKTTV</sequence>
<evidence type="ECO:0000256" key="7">
    <source>
        <dbReference type="ARBA" id="ARBA00049158"/>
    </source>
</evidence>
<evidence type="ECO:0000313" key="11">
    <source>
        <dbReference type="Proteomes" id="UP001176517"/>
    </source>
</evidence>
<evidence type="ECO:0000256" key="6">
    <source>
        <dbReference type="ARBA" id="ARBA00023102"/>
    </source>
</evidence>
<dbReference type="Gene3D" id="3.20.20.140">
    <property type="entry name" value="Metal-dependent hydrolases"/>
    <property type="match status" value="1"/>
</dbReference>
<gene>
    <name evidence="10" type="ORF">OC846_001827</name>
</gene>
<proteinExistence type="inferred from homology"/>
<comment type="caution">
    <text evidence="10">The sequence shown here is derived from an EMBL/GenBank/DDBJ whole genome shotgun (WGS) entry which is preliminary data.</text>
</comment>
<dbReference type="Pfam" id="PF02811">
    <property type="entry name" value="PHP"/>
    <property type="match status" value="1"/>
</dbReference>
<dbReference type="InterPro" id="IPR004013">
    <property type="entry name" value="PHP_dom"/>
</dbReference>
<evidence type="ECO:0000256" key="8">
    <source>
        <dbReference type="RuleBase" id="RU366003"/>
    </source>
</evidence>
<keyword evidence="11" id="KW-1185">Reference proteome</keyword>
<dbReference type="GO" id="GO:0005737">
    <property type="term" value="C:cytoplasm"/>
    <property type="evidence" value="ECO:0007669"/>
    <property type="project" value="TreeGrafter"/>
</dbReference>
<comment type="pathway">
    <text evidence="1 8">Amino-acid biosynthesis; L-histidine biosynthesis; L-histidine from 5-phospho-alpha-D-ribose 1-diphosphate: step 8/9.</text>
</comment>
<dbReference type="PANTHER" id="PTHR21039">
    <property type="entry name" value="HISTIDINOL PHOSPHATASE-RELATED"/>
    <property type="match status" value="1"/>
</dbReference>
<dbReference type="PANTHER" id="PTHR21039:SF0">
    <property type="entry name" value="HISTIDINOL-PHOSPHATASE"/>
    <property type="match status" value="1"/>
</dbReference>
<reference evidence="10" key="1">
    <citation type="journal article" date="2023" name="PhytoFront">
        <title>Draft Genome Resources of Seven Strains of Tilletia horrida, Causal Agent of Kernel Smut of Rice.</title>
        <authorList>
            <person name="Khanal S."/>
            <person name="Antony Babu S."/>
            <person name="Zhou X.G."/>
        </authorList>
    </citation>
    <scope>NUCLEOTIDE SEQUENCE</scope>
    <source>
        <strain evidence="10">TX6</strain>
    </source>
</reference>
<comment type="catalytic activity">
    <reaction evidence="7 8">
        <text>L-histidinol phosphate + H2O = L-histidinol + phosphate</text>
        <dbReference type="Rhea" id="RHEA:14465"/>
        <dbReference type="ChEBI" id="CHEBI:15377"/>
        <dbReference type="ChEBI" id="CHEBI:43474"/>
        <dbReference type="ChEBI" id="CHEBI:57699"/>
        <dbReference type="ChEBI" id="CHEBI:57980"/>
        <dbReference type="EC" id="3.1.3.15"/>
    </reaction>
</comment>
<dbReference type="GO" id="GO:0004401">
    <property type="term" value="F:histidinol-phosphatase activity"/>
    <property type="evidence" value="ECO:0007669"/>
    <property type="project" value="UniProtKB-UniRule"/>
</dbReference>
<accession>A0AAN6GSA8</accession>
<evidence type="ECO:0000256" key="1">
    <source>
        <dbReference type="ARBA" id="ARBA00004970"/>
    </source>
</evidence>
<dbReference type="InterPro" id="IPR010140">
    <property type="entry name" value="Histidinol_P_phosphatase_HisJ"/>
</dbReference>
<dbReference type="SUPFAM" id="SSF89550">
    <property type="entry name" value="PHP domain-like"/>
    <property type="match status" value="1"/>
</dbReference>
<comment type="similarity">
    <text evidence="2 8">Belongs to the PHP hydrolase family. HisK subfamily.</text>
</comment>
<protein>
    <recommendedName>
        <fullName evidence="3 8">Histidinol-phosphatase</fullName>
        <shortName evidence="8">HolPase</shortName>
        <ecNumber evidence="3 8">3.1.3.15</ecNumber>
    </recommendedName>
</protein>
<dbReference type="GO" id="GO:0000105">
    <property type="term" value="P:L-histidine biosynthetic process"/>
    <property type="evidence" value="ECO:0007669"/>
    <property type="project" value="UniProtKB-UniRule"/>
</dbReference>
<evidence type="ECO:0000256" key="3">
    <source>
        <dbReference type="ARBA" id="ARBA00013085"/>
    </source>
</evidence>
<evidence type="ECO:0000259" key="9">
    <source>
        <dbReference type="Pfam" id="PF02811"/>
    </source>
</evidence>
<feature type="domain" description="PHP" evidence="9">
    <location>
        <begin position="5"/>
        <end position="248"/>
    </location>
</feature>
<dbReference type="InterPro" id="IPR016195">
    <property type="entry name" value="Pol/histidinol_Pase-like"/>
</dbReference>
<evidence type="ECO:0000256" key="4">
    <source>
        <dbReference type="ARBA" id="ARBA00022605"/>
    </source>
</evidence>
<dbReference type="EC" id="3.1.3.15" evidence="3 8"/>
<dbReference type="AlphaFoldDB" id="A0AAN6GSA8"/>
<keyword evidence="5 8" id="KW-0378">Hydrolase</keyword>
<evidence type="ECO:0000313" key="10">
    <source>
        <dbReference type="EMBL" id="KAK0555146.1"/>
    </source>
</evidence>
<dbReference type="CDD" id="cd12110">
    <property type="entry name" value="PHP_HisPPase_Hisj_like"/>
    <property type="match status" value="1"/>
</dbReference>
<dbReference type="EMBL" id="JAPDMZ010000030">
    <property type="protein sequence ID" value="KAK0555146.1"/>
    <property type="molecule type" value="Genomic_DNA"/>
</dbReference>
<organism evidence="10 11">
    <name type="scientific">Tilletia horrida</name>
    <dbReference type="NCBI Taxonomy" id="155126"/>
    <lineage>
        <taxon>Eukaryota</taxon>
        <taxon>Fungi</taxon>
        <taxon>Dikarya</taxon>
        <taxon>Basidiomycota</taxon>
        <taxon>Ustilaginomycotina</taxon>
        <taxon>Exobasidiomycetes</taxon>
        <taxon>Tilletiales</taxon>
        <taxon>Tilletiaceae</taxon>
        <taxon>Tilletia</taxon>
    </lineage>
</organism>
<name>A0AAN6GSA8_9BASI</name>